<evidence type="ECO:0000313" key="4">
    <source>
        <dbReference type="Proteomes" id="UP001500635"/>
    </source>
</evidence>
<protein>
    <submittedName>
        <fullName evidence="3">LLM class flavin-dependent oxidoreductase</fullName>
    </submittedName>
</protein>
<accession>A0ABP8KA76</accession>
<dbReference type="CDD" id="cd00347">
    <property type="entry name" value="Flavin_utilizing_monoxygenases"/>
    <property type="match status" value="2"/>
</dbReference>
<proteinExistence type="predicted"/>
<dbReference type="SUPFAM" id="SSF51679">
    <property type="entry name" value="Bacterial luciferase-like"/>
    <property type="match status" value="1"/>
</dbReference>
<evidence type="ECO:0000256" key="1">
    <source>
        <dbReference type="ARBA" id="ARBA00007789"/>
    </source>
</evidence>
<name>A0ABP8KA76_9ACTN</name>
<feature type="domain" description="Luciferase-like" evidence="2">
    <location>
        <begin position="8"/>
        <end position="309"/>
    </location>
</feature>
<reference evidence="4" key="1">
    <citation type="journal article" date="2019" name="Int. J. Syst. Evol. Microbiol.">
        <title>The Global Catalogue of Microorganisms (GCM) 10K type strain sequencing project: providing services to taxonomists for standard genome sequencing and annotation.</title>
        <authorList>
            <consortium name="The Broad Institute Genomics Platform"/>
            <consortium name="The Broad Institute Genome Sequencing Center for Infectious Disease"/>
            <person name="Wu L."/>
            <person name="Ma J."/>
        </authorList>
    </citation>
    <scope>NUCLEOTIDE SEQUENCE [LARGE SCALE GENOMIC DNA]</scope>
    <source>
        <strain evidence="4">JCM 17688</strain>
    </source>
</reference>
<dbReference type="InterPro" id="IPR050766">
    <property type="entry name" value="Bact_Lucif_Oxidored"/>
</dbReference>
<evidence type="ECO:0000313" key="3">
    <source>
        <dbReference type="EMBL" id="GAA4402932.1"/>
    </source>
</evidence>
<evidence type="ECO:0000259" key="2">
    <source>
        <dbReference type="Pfam" id="PF00296"/>
    </source>
</evidence>
<dbReference type="EMBL" id="BAABFR010000103">
    <property type="protein sequence ID" value="GAA4402932.1"/>
    <property type="molecule type" value="Genomic_DNA"/>
</dbReference>
<dbReference type="PANTHER" id="PTHR30137:SF6">
    <property type="entry name" value="LUCIFERASE-LIKE MONOOXYGENASE"/>
    <property type="match status" value="1"/>
</dbReference>
<comment type="caution">
    <text evidence="3">The sequence shown here is derived from an EMBL/GenBank/DDBJ whole genome shotgun (WGS) entry which is preliminary data.</text>
</comment>
<dbReference type="Proteomes" id="UP001500635">
    <property type="component" value="Unassembled WGS sequence"/>
</dbReference>
<keyword evidence="4" id="KW-1185">Reference proteome</keyword>
<sequence length="347" mass="36562">MTRPALSVLDLAPVAADATVGSALRDTIAVAREAERLGYHRFWVAEHHSMPGIASAAPSVLIGQIAAATERIRVGSGGVMLPNHQPLVVAEQFGTLDALFPDRIDLGIGRAPGTDQLTAHALRGGRVEEKVEDFPQALAQLRAFMSGSFPADHPYAAIAATPGIGAEPEIWLLGSSTFSARLAAMLGLPFAFARHFAPQQTLPALATYREGFRPGGPDDQSALGALERPYAMLTVTVVAADTDAEAERVAAPARLSMARLRTGSPGRLPTFEEAAATPLTDLQRSAIAPSSSAWITGSRDSVRDQLAELIATTQPDELMISGMIPGLRERVRSLELIAEAVAALPVS</sequence>
<organism evidence="3 4">
    <name type="scientific">Tsukamurella soli</name>
    <dbReference type="NCBI Taxonomy" id="644556"/>
    <lineage>
        <taxon>Bacteria</taxon>
        <taxon>Bacillati</taxon>
        <taxon>Actinomycetota</taxon>
        <taxon>Actinomycetes</taxon>
        <taxon>Mycobacteriales</taxon>
        <taxon>Tsukamurellaceae</taxon>
        <taxon>Tsukamurella</taxon>
    </lineage>
</organism>
<gene>
    <name evidence="3" type="ORF">GCM10023147_43940</name>
</gene>
<dbReference type="InterPro" id="IPR036661">
    <property type="entry name" value="Luciferase-like_sf"/>
</dbReference>
<dbReference type="RefSeq" id="WP_345000158.1">
    <property type="nucleotide sequence ID" value="NZ_BAABFR010000103.1"/>
</dbReference>
<dbReference type="PANTHER" id="PTHR30137">
    <property type="entry name" value="LUCIFERASE-LIKE MONOOXYGENASE"/>
    <property type="match status" value="1"/>
</dbReference>
<dbReference type="Gene3D" id="3.20.20.30">
    <property type="entry name" value="Luciferase-like domain"/>
    <property type="match status" value="1"/>
</dbReference>
<dbReference type="InterPro" id="IPR019949">
    <property type="entry name" value="CmoO-like"/>
</dbReference>
<comment type="similarity">
    <text evidence="1">To bacterial alkanal monooxygenase alpha and beta chains.</text>
</comment>
<dbReference type="NCBIfam" id="TIGR03558">
    <property type="entry name" value="oxido_grp_1"/>
    <property type="match status" value="1"/>
</dbReference>
<dbReference type="InterPro" id="IPR011251">
    <property type="entry name" value="Luciferase-like_dom"/>
</dbReference>
<dbReference type="Pfam" id="PF00296">
    <property type="entry name" value="Bac_luciferase"/>
    <property type="match status" value="1"/>
</dbReference>